<dbReference type="PANTHER" id="PTHR43523:SF6">
    <property type="entry name" value="GLYCOGEN BIOSYNTHESIS PROTEIN GLGD"/>
    <property type="match status" value="1"/>
</dbReference>
<name>A0A9D1VTG1_9FIRM</name>
<keyword evidence="2" id="KW-0320">Glycogen biosynthesis</keyword>
<dbReference type="AlphaFoldDB" id="A0A9D1VTG1"/>
<dbReference type="InterPro" id="IPR005835">
    <property type="entry name" value="NTP_transferase_dom"/>
</dbReference>
<dbReference type="GO" id="GO:0005978">
    <property type="term" value="P:glycogen biosynthetic process"/>
    <property type="evidence" value="ECO:0007669"/>
    <property type="project" value="UniProtKB-KW"/>
</dbReference>
<sequence>MSAVGVIFSNIHDDNVPELSHKRTMGSLPYGGRYRLIDFALSNLVNSGVTTVGIITKNNYQSLMDHLGSGKDWDLARKTGGLVLLPPFGAMDNAGLYRSRLEALKGITGFLSRRNEDYVILCDCDGVYHMDFTKVIEYHEAKQADITLVCHNEEIGNSSRYTLVQSDETGRVVDIKNDTVGGSNKFFSNILVINRAFLLRLINDATAHGYQSFEEDILRRNIVSLKIYSYDFHGYHATIDSLRAYFAHNMELLQKPIRDELFGDRDIYTKVRDSAPSKYGDFADVRNSLVSDGCIVEGTVENSILFRGVKVGRGTVIRNSIVMQDTVIGENVRMNCVITDKNVVIRDRRELSGCEIQPYFLAKGTMI</sequence>
<evidence type="ECO:0000313" key="6">
    <source>
        <dbReference type="Proteomes" id="UP000824249"/>
    </source>
</evidence>
<organism evidence="5 6">
    <name type="scientific">Candidatus Borkfalkia faecigallinarum</name>
    <dbReference type="NCBI Taxonomy" id="2838509"/>
    <lineage>
        <taxon>Bacteria</taxon>
        <taxon>Bacillati</taxon>
        <taxon>Bacillota</taxon>
        <taxon>Clostridia</taxon>
        <taxon>Christensenellales</taxon>
        <taxon>Christensenellaceae</taxon>
        <taxon>Candidatus Borkfalkia</taxon>
    </lineage>
</organism>
<dbReference type="SUPFAM" id="SSF51161">
    <property type="entry name" value="Trimeric LpxA-like enzymes"/>
    <property type="match status" value="1"/>
</dbReference>
<dbReference type="InterPro" id="IPR056818">
    <property type="entry name" value="GlmU/GlgC-like_hexapep"/>
</dbReference>
<dbReference type="InterPro" id="IPR011831">
    <property type="entry name" value="ADP-Glc_PPase"/>
</dbReference>
<dbReference type="GO" id="GO:0008878">
    <property type="term" value="F:glucose-1-phosphate adenylyltransferase activity"/>
    <property type="evidence" value="ECO:0007669"/>
    <property type="project" value="UniProtKB-EC"/>
</dbReference>
<dbReference type="CDD" id="cd02508">
    <property type="entry name" value="ADP_Glucose_PP"/>
    <property type="match status" value="1"/>
</dbReference>
<evidence type="ECO:0000259" key="4">
    <source>
        <dbReference type="Pfam" id="PF24894"/>
    </source>
</evidence>
<keyword evidence="5" id="KW-0808">Transferase</keyword>
<evidence type="ECO:0000313" key="5">
    <source>
        <dbReference type="EMBL" id="HIX46519.1"/>
    </source>
</evidence>
<keyword evidence="5" id="KW-0548">Nucleotidyltransferase</keyword>
<reference evidence="5" key="1">
    <citation type="journal article" date="2021" name="PeerJ">
        <title>Extensive microbial diversity within the chicken gut microbiome revealed by metagenomics and culture.</title>
        <authorList>
            <person name="Gilroy R."/>
            <person name="Ravi A."/>
            <person name="Getino M."/>
            <person name="Pursley I."/>
            <person name="Horton D.L."/>
            <person name="Alikhan N.F."/>
            <person name="Baker D."/>
            <person name="Gharbi K."/>
            <person name="Hall N."/>
            <person name="Watson M."/>
            <person name="Adriaenssens E.M."/>
            <person name="Foster-Nyarko E."/>
            <person name="Jarju S."/>
            <person name="Secka A."/>
            <person name="Antonio M."/>
            <person name="Oren A."/>
            <person name="Chaudhuri R.R."/>
            <person name="La Ragione R."/>
            <person name="Hildebrand F."/>
            <person name="Pallen M.J."/>
        </authorList>
    </citation>
    <scope>NUCLEOTIDE SEQUENCE</scope>
    <source>
        <strain evidence="5">26628</strain>
    </source>
</reference>
<reference evidence="5" key="2">
    <citation type="submission" date="2021-04" db="EMBL/GenBank/DDBJ databases">
        <authorList>
            <person name="Gilroy R."/>
        </authorList>
    </citation>
    <scope>NUCLEOTIDE SEQUENCE</scope>
    <source>
        <strain evidence="5">26628</strain>
    </source>
</reference>
<dbReference type="NCBIfam" id="TIGR02092">
    <property type="entry name" value="glgD"/>
    <property type="match status" value="1"/>
</dbReference>
<proteinExistence type="inferred from homology"/>
<dbReference type="EMBL" id="DXFD01000041">
    <property type="protein sequence ID" value="HIX46519.1"/>
    <property type="molecule type" value="Genomic_DNA"/>
</dbReference>
<feature type="domain" description="Nucleotidyl transferase" evidence="3">
    <location>
        <begin position="19"/>
        <end position="175"/>
    </location>
</feature>
<dbReference type="InterPro" id="IPR011832">
    <property type="entry name" value="GlgDAde_trans"/>
</dbReference>
<dbReference type="Gene3D" id="3.90.550.10">
    <property type="entry name" value="Spore Coat Polysaccharide Biosynthesis Protein SpsA, Chain A"/>
    <property type="match status" value="1"/>
</dbReference>
<dbReference type="SUPFAM" id="SSF53448">
    <property type="entry name" value="Nucleotide-diphospho-sugar transferases"/>
    <property type="match status" value="1"/>
</dbReference>
<gene>
    <name evidence="5" type="primary">glgD</name>
    <name evidence="5" type="ORF">H9737_02380</name>
</gene>
<evidence type="ECO:0000259" key="3">
    <source>
        <dbReference type="Pfam" id="PF00483"/>
    </source>
</evidence>
<accession>A0A9D1VTG1</accession>
<dbReference type="InterPro" id="IPR029044">
    <property type="entry name" value="Nucleotide-diphossugar_trans"/>
</dbReference>
<comment type="similarity">
    <text evidence="1">Belongs to the bacterial/plant glucose-1-phosphate adenylyltransferase family.</text>
</comment>
<evidence type="ECO:0000256" key="2">
    <source>
        <dbReference type="ARBA" id="ARBA00023056"/>
    </source>
</evidence>
<dbReference type="Gene3D" id="2.160.10.10">
    <property type="entry name" value="Hexapeptide repeat proteins"/>
    <property type="match status" value="1"/>
</dbReference>
<dbReference type="Pfam" id="PF24894">
    <property type="entry name" value="Hexapep_GlmU"/>
    <property type="match status" value="1"/>
</dbReference>
<feature type="domain" description="Glucose-1-phosphate adenylyltransferase/Bifunctional protein GlmU-like C-terminal hexapeptide" evidence="4">
    <location>
        <begin position="283"/>
        <end position="349"/>
    </location>
</feature>
<dbReference type="InterPro" id="IPR011004">
    <property type="entry name" value="Trimer_LpxA-like_sf"/>
</dbReference>
<dbReference type="PANTHER" id="PTHR43523">
    <property type="entry name" value="GLUCOSE-1-PHOSPHATE ADENYLYLTRANSFERASE-RELATED"/>
    <property type="match status" value="1"/>
</dbReference>
<dbReference type="EC" id="2.7.7.27" evidence="5"/>
<dbReference type="Proteomes" id="UP000824249">
    <property type="component" value="Unassembled WGS sequence"/>
</dbReference>
<protein>
    <submittedName>
        <fullName evidence="5">Glucose-1-phosphate adenylyltransferase subunit GlgD</fullName>
        <ecNumber evidence="5">2.7.7.27</ecNumber>
    </submittedName>
</protein>
<comment type="caution">
    <text evidence="5">The sequence shown here is derived from an EMBL/GenBank/DDBJ whole genome shotgun (WGS) entry which is preliminary data.</text>
</comment>
<dbReference type="CDD" id="cd04651">
    <property type="entry name" value="LbH_G1P_AT_C"/>
    <property type="match status" value="1"/>
</dbReference>
<evidence type="ECO:0000256" key="1">
    <source>
        <dbReference type="ARBA" id="ARBA00010443"/>
    </source>
</evidence>
<dbReference type="Pfam" id="PF00483">
    <property type="entry name" value="NTP_transferase"/>
    <property type="match status" value="1"/>
</dbReference>